<dbReference type="SUPFAM" id="SSF46785">
    <property type="entry name" value="Winged helix' DNA-binding domain"/>
    <property type="match status" value="1"/>
</dbReference>
<keyword evidence="7" id="KW-1185">Reference proteome</keyword>
<name>A0A1Z9Z0T5_9GAMM</name>
<dbReference type="GO" id="GO:0003677">
    <property type="term" value="F:DNA binding"/>
    <property type="evidence" value="ECO:0007669"/>
    <property type="project" value="UniProtKB-KW"/>
</dbReference>
<evidence type="ECO:0000256" key="4">
    <source>
        <dbReference type="ARBA" id="ARBA00023163"/>
    </source>
</evidence>
<dbReference type="InterPro" id="IPR036390">
    <property type="entry name" value="WH_DNA-bd_sf"/>
</dbReference>
<dbReference type="Pfam" id="PF00126">
    <property type="entry name" value="HTH_1"/>
    <property type="match status" value="1"/>
</dbReference>
<dbReference type="InterPro" id="IPR000847">
    <property type="entry name" value="LysR_HTH_N"/>
</dbReference>
<dbReference type="AlphaFoldDB" id="A0A1Z9Z0T5"/>
<evidence type="ECO:0000256" key="2">
    <source>
        <dbReference type="ARBA" id="ARBA00023015"/>
    </source>
</evidence>
<proteinExistence type="inferred from homology"/>
<evidence type="ECO:0000259" key="5">
    <source>
        <dbReference type="PROSITE" id="PS50931"/>
    </source>
</evidence>
<dbReference type="InterPro" id="IPR005119">
    <property type="entry name" value="LysR_subst-bd"/>
</dbReference>
<dbReference type="GO" id="GO:0005829">
    <property type="term" value="C:cytosol"/>
    <property type="evidence" value="ECO:0007669"/>
    <property type="project" value="TreeGrafter"/>
</dbReference>
<feature type="domain" description="HTH lysR-type" evidence="5">
    <location>
        <begin position="10"/>
        <end position="61"/>
    </location>
</feature>
<dbReference type="Gene3D" id="1.10.10.10">
    <property type="entry name" value="Winged helix-like DNA-binding domain superfamily/Winged helix DNA-binding domain"/>
    <property type="match status" value="1"/>
</dbReference>
<evidence type="ECO:0000256" key="1">
    <source>
        <dbReference type="ARBA" id="ARBA00009437"/>
    </source>
</evidence>
<comment type="similarity">
    <text evidence="1">Belongs to the LysR transcriptional regulatory family.</text>
</comment>
<keyword evidence="2" id="KW-0805">Transcription regulation</keyword>
<accession>A0A1Z9Z0T5</accession>
<dbReference type="PANTHER" id="PTHR30419:SF8">
    <property type="entry name" value="NITROGEN ASSIMILATION TRANSCRIPTIONAL ACTIVATOR-RELATED"/>
    <property type="match status" value="1"/>
</dbReference>
<dbReference type="RefSeq" id="WP_087618736.1">
    <property type="nucleotide sequence ID" value="NZ_JAKVJF010000008.1"/>
</dbReference>
<reference evidence="6 7" key="1">
    <citation type="submission" date="2017-05" db="EMBL/GenBank/DDBJ databases">
        <title>Acinetobacter populi ANC 5415 (= PBJ7), whole genome shotgun sequencing project.</title>
        <authorList>
            <person name="Nemec A."/>
            <person name="Radolfova-Krizova L."/>
        </authorList>
    </citation>
    <scope>NUCLEOTIDE SEQUENCE [LARGE SCALE GENOMIC DNA]</scope>
    <source>
        <strain evidence="6 7">PBJ7</strain>
    </source>
</reference>
<dbReference type="Proteomes" id="UP000196536">
    <property type="component" value="Unassembled WGS sequence"/>
</dbReference>
<gene>
    <name evidence="6" type="ORF">CAP51_00355</name>
</gene>
<dbReference type="EMBL" id="NEXX01000001">
    <property type="protein sequence ID" value="OUY08111.1"/>
    <property type="molecule type" value="Genomic_DNA"/>
</dbReference>
<comment type="caution">
    <text evidence="6">The sequence shown here is derived from an EMBL/GenBank/DDBJ whole genome shotgun (WGS) entry which is preliminary data.</text>
</comment>
<evidence type="ECO:0000313" key="6">
    <source>
        <dbReference type="EMBL" id="OUY08111.1"/>
    </source>
</evidence>
<keyword evidence="4" id="KW-0804">Transcription</keyword>
<sequence>MNIPFSRFSEYFLAVAKNGSLRKAADSLYISVSAVHRQIVLAEEELGVQLFERIPNGLKLTLAGELLYADILRWQKDFKQTCTRFDEIQGLKRGSIEFGLITALSEGFIVECIAEINEKFPWINFQIQIHDSDRIAAKIVNTEIDFGLILDPLQHSHLDVISFMEIPLGFVMSPEHPLAQRDKIQLSETIDYHHIIADAPLVIHDRVTSIYKRHQFVPQRQTQCNDIRMISSLLQQHLGISIMCYLDAYTLLQQKKLKFIPIHEKGVQPLTLALCTAPKRQVSRAAQIMMNQIIEKMEQLKTSKFI</sequence>
<evidence type="ECO:0000313" key="7">
    <source>
        <dbReference type="Proteomes" id="UP000196536"/>
    </source>
</evidence>
<protein>
    <submittedName>
        <fullName evidence="6">LysR family transcriptional regulator</fullName>
    </submittedName>
</protein>
<dbReference type="Gene3D" id="3.40.190.290">
    <property type="match status" value="1"/>
</dbReference>
<keyword evidence="3" id="KW-0238">DNA-binding</keyword>
<organism evidence="6 7">
    <name type="scientific">Acinetobacter populi</name>
    <dbReference type="NCBI Taxonomy" id="1582270"/>
    <lineage>
        <taxon>Bacteria</taxon>
        <taxon>Pseudomonadati</taxon>
        <taxon>Pseudomonadota</taxon>
        <taxon>Gammaproteobacteria</taxon>
        <taxon>Moraxellales</taxon>
        <taxon>Moraxellaceae</taxon>
        <taxon>Acinetobacter</taxon>
    </lineage>
</organism>
<evidence type="ECO:0000256" key="3">
    <source>
        <dbReference type="ARBA" id="ARBA00023125"/>
    </source>
</evidence>
<dbReference type="OrthoDB" id="8839922at2"/>
<dbReference type="InterPro" id="IPR036388">
    <property type="entry name" value="WH-like_DNA-bd_sf"/>
</dbReference>
<dbReference type="InterPro" id="IPR050950">
    <property type="entry name" value="HTH-type_LysR_regulators"/>
</dbReference>
<dbReference type="CDD" id="cd05466">
    <property type="entry name" value="PBP2_LTTR_substrate"/>
    <property type="match status" value="1"/>
</dbReference>
<dbReference type="PANTHER" id="PTHR30419">
    <property type="entry name" value="HTH-TYPE TRANSCRIPTIONAL REGULATOR YBHD"/>
    <property type="match status" value="1"/>
</dbReference>
<dbReference type="Pfam" id="PF03466">
    <property type="entry name" value="LysR_substrate"/>
    <property type="match status" value="1"/>
</dbReference>
<dbReference type="PROSITE" id="PS50931">
    <property type="entry name" value="HTH_LYSR"/>
    <property type="match status" value="1"/>
</dbReference>
<dbReference type="GO" id="GO:0003700">
    <property type="term" value="F:DNA-binding transcription factor activity"/>
    <property type="evidence" value="ECO:0007669"/>
    <property type="project" value="InterPro"/>
</dbReference>
<dbReference type="SUPFAM" id="SSF53850">
    <property type="entry name" value="Periplasmic binding protein-like II"/>
    <property type="match status" value="1"/>
</dbReference>